<proteinExistence type="predicted"/>
<gene>
    <name evidence="1" type="ORF">EXY23_25230</name>
</gene>
<organism evidence="1 2">
    <name type="scientific">Roseicella aquatilis</name>
    <dbReference type="NCBI Taxonomy" id="2527868"/>
    <lineage>
        <taxon>Bacteria</taxon>
        <taxon>Pseudomonadati</taxon>
        <taxon>Pseudomonadota</taxon>
        <taxon>Alphaproteobacteria</taxon>
        <taxon>Acetobacterales</taxon>
        <taxon>Roseomonadaceae</taxon>
        <taxon>Roseicella</taxon>
    </lineage>
</organism>
<dbReference type="Proteomes" id="UP000295023">
    <property type="component" value="Unassembled WGS sequence"/>
</dbReference>
<evidence type="ECO:0000313" key="2">
    <source>
        <dbReference type="Proteomes" id="UP000295023"/>
    </source>
</evidence>
<reference evidence="1 2" key="1">
    <citation type="submission" date="2019-03" db="EMBL/GenBank/DDBJ databases">
        <title>Paracraurococcus aquatilis NE82 genome sequence.</title>
        <authorList>
            <person name="Zhao Y."/>
            <person name="Du Z."/>
        </authorList>
    </citation>
    <scope>NUCLEOTIDE SEQUENCE [LARGE SCALE GENOMIC DNA]</scope>
    <source>
        <strain evidence="1 2">NE82</strain>
    </source>
</reference>
<name>A0A4R4D369_9PROT</name>
<comment type="caution">
    <text evidence="1">The sequence shown here is derived from an EMBL/GenBank/DDBJ whole genome shotgun (WGS) entry which is preliminary data.</text>
</comment>
<dbReference type="OrthoDB" id="7358314at2"/>
<dbReference type="EMBL" id="SKBM01000042">
    <property type="protein sequence ID" value="TCZ53138.1"/>
    <property type="molecule type" value="Genomic_DNA"/>
</dbReference>
<dbReference type="InterPro" id="IPR045944">
    <property type="entry name" value="DUF6364"/>
</dbReference>
<dbReference type="AlphaFoldDB" id="A0A4R4D369"/>
<evidence type="ECO:0000313" key="1">
    <source>
        <dbReference type="EMBL" id="TCZ53138.1"/>
    </source>
</evidence>
<evidence type="ECO:0008006" key="3">
    <source>
        <dbReference type="Google" id="ProtNLM"/>
    </source>
</evidence>
<dbReference type="Pfam" id="PF19891">
    <property type="entry name" value="DUF6364"/>
    <property type="match status" value="1"/>
</dbReference>
<accession>A0A4R4D369</accession>
<keyword evidence="2" id="KW-1185">Reference proteome</keyword>
<protein>
    <recommendedName>
        <fullName evidence="3">CopG family transcriptional regulator</fullName>
    </recommendedName>
</protein>
<sequence>MMRNTTFNLPDDLVQHAKAYAAEHGTTVTALIRDHLERVTGYRAARPRQDDSLVAFSEGRMTKEAAVAALGLRDYSDLLLALGERGLPMPSLPRHEVEAMADTMLRLLGRDDAR</sequence>